<gene>
    <name evidence="3" type="ORF">L484_014482</name>
</gene>
<evidence type="ECO:0000259" key="2">
    <source>
        <dbReference type="Pfam" id="PF24948"/>
    </source>
</evidence>
<name>W9RKR8_9ROSA</name>
<dbReference type="Gene3D" id="3.30.470.110">
    <property type="match status" value="1"/>
</dbReference>
<reference evidence="4" key="1">
    <citation type="submission" date="2013-01" db="EMBL/GenBank/DDBJ databases">
        <title>Draft Genome Sequence of a Mulberry Tree, Morus notabilis C.K. Schneid.</title>
        <authorList>
            <person name="He N."/>
            <person name="Zhao S."/>
        </authorList>
    </citation>
    <scope>NUCLEOTIDE SEQUENCE</scope>
</reference>
<dbReference type="Proteomes" id="UP000030645">
    <property type="component" value="Unassembled WGS sequence"/>
</dbReference>
<proteinExistence type="predicted"/>
<dbReference type="Pfam" id="PF24948">
    <property type="entry name" value="Citrate_synth_N"/>
    <property type="match status" value="1"/>
</dbReference>
<evidence type="ECO:0000313" key="4">
    <source>
        <dbReference type="Proteomes" id="UP000030645"/>
    </source>
</evidence>
<dbReference type="EMBL" id="KE345233">
    <property type="protein sequence ID" value="EXB95964.1"/>
    <property type="molecule type" value="Genomic_DNA"/>
</dbReference>
<organism evidence="3 4">
    <name type="scientific">Morus notabilis</name>
    <dbReference type="NCBI Taxonomy" id="981085"/>
    <lineage>
        <taxon>Eukaryota</taxon>
        <taxon>Viridiplantae</taxon>
        <taxon>Streptophyta</taxon>
        <taxon>Embryophyta</taxon>
        <taxon>Tracheophyta</taxon>
        <taxon>Spermatophyta</taxon>
        <taxon>Magnoliopsida</taxon>
        <taxon>eudicotyledons</taxon>
        <taxon>Gunneridae</taxon>
        <taxon>Pentapetalae</taxon>
        <taxon>rosids</taxon>
        <taxon>fabids</taxon>
        <taxon>Rosales</taxon>
        <taxon>Moraceae</taxon>
        <taxon>Moreae</taxon>
        <taxon>Morus</taxon>
    </lineage>
</organism>
<evidence type="ECO:0000256" key="1">
    <source>
        <dbReference type="SAM" id="MobiDB-lite"/>
    </source>
</evidence>
<feature type="region of interest" description="Disordered" evidence="1">
    <location>
        <begin position="437"/>
        <end position="507"/>
    </location>
</feature>
<dbReference type="STRING" id="981085.W9RKR8"/>
<dbReference type="eggNOG" id="KOG1254">
    <property type="taxonomic scope" value="Eukaryota"/>
</dbReference>
<dbReference type="InterPro" id="IPR056749">
    <property type="entry name" value="Citrate_synth_N"/>
</dbReference>
<evidence type="ECO:0000313" key="3">
    <source>
        <dbReference type="EMBL" id="EXB95964.1"/>
    </source>
</evidence>
<dbReference type="AlphaFoldDB" id="W9RKR8"/>
<feature type="compositionally biased region" description="Acidic residues" evidence="1">
    <location>
        <begin position="189"/>
        <end position="201"/>
    </location>
</feature>
<feature type="compositionally biased region" description="Basic residues" evidence="1">
    <location>
        <begin position="171"/>
        <end position="181"/>
    </location>
</feature>
<dbReference type="PANTHER" id="PTHR35719:SF2">
    <property type="entry name" value="ABC TRANSMEMBRANE TYPE-1 DOMAIN-CONTAINING PROTEIN"/>
    <property type="match status" value="1"/>
</dbReference>
<protein>
    <recommendedName>
        <fullName evidence="2">ATP-citrate synthase ATP-grasp domain-containing protein</fullName>
    </recommendedName>
</protein>
<dbReference type="SUPFAM" id="SSF56059">
    <property type="entry name" value="Glutathione synthetase ATP-binding domain-like"/>
    <property type="match status" value="1"/>
</dbReference>
<accession>W9RKR8</accession>
<dbReference type="PANTHER" id="PTHR35719">
    <property type="entry name" value="OS01G0680600 PROTEIN"/>
    <property type="match status" value="1"/>
</dbReference>
<feature type="domain" description="ATP-citrate synthase ATP-grasp" evidence="2">
    <location>
        <begin position="331"/>
        <end position="421"/>
    </location>
</feature>
<feature type="region of interest" description="Disordered" evidence="1">
    <location>
        <begin position="171"/>
        <end position="206"/>
    </location>
</feature>
<keyword evidence="4" id="KW-1185">Reference proteome</keyword>
<sequence>MASVVVIVLSHPPPPWRPTFPFHFLSLNPPPSFFFHSRRSFSPAYRRWDSNAETVRSQRFGFGFKRKSDEEEDDDDEYEGKDYYRTKGKKRRWWSDDMDDGSGGILEDAIDAFWIFKQVFKSYGWMLPVILISWLLATGPKAFLMALAIPLGQSALSFAFEKLWGGTQSRPKRRRRVRKKQSFGSATDPEIEEEEGDDEGQEPGKGKMRYQSWVVGNEGSVEKGGQRAASFGGWDDLERVKSAERQSRRMGGSGRTETEKACLNMFLPKSMIGSFLKIPSSSLFIVNFLSSVVPDPYFYTTTTVAVSPSLIMIGCGSMTRLSSVLSGEMACKKIREYDSKRLLNEHFKRLSDRELPIKSAQITESTDLNELANNEPWLSSFKVVVKPDMLFGKRGKNSLVALNLDYAQVATFVKERLGKEPFIIQIFKVEKGGGEQTQVCTETKKPQQPPPSTTLNTDELTIARTNDIEHPCSENPRTQNHAMRTHEPSPEKPMPNPEARTEETSPS</sequence>